<evidence type="ECO:0000313" key="1">
    <source>
        <dbReference type="EMBL" id="KIJ11124.1"/>
    </source>
</evidence>
<protein>
    <submittedName>
        <fullName evidence="1">Uncharacterized protein</fullName>
    </submittedName>
</protein>
<proteinExistence type="predicted"/>
<dbReference type="HOGENOM" id="CLU_002498_9_3_1"/>
<dbReference type="OrthoDB" id="2692094at2759"/>
<dbReference type="AlphaFoldDB" id="A0A0C9SSD8"/>
<sequence>MRILHAAGGTAVQELNWRYRKVPTFGRGTIRRFHKNASAMKRLAARDFEDLLQCAIPVFEGLLPAPHNDIVLDLLFDLATWQGFAKLRMHTDDTLAFFDTATTTLSKSMRKFARHTCMYYHTTELPQEYAARGRRQAAIAAKQPQTSGPGPGVKATPTVTPKIKKLNLSTYKYHALGDYPNTIRRYGTTDSYSTQMGELEHRCSKRRFPRSGKKKGTMVTSMANQEAIERFIRKVNAARVTLAPGQDILHSTRCSRTSPSEHYHIAASSRQGHDLTVWLGDRRNDPAVENFIPQLKDHFLARLRGMAYNGDEYDFSDQDRDCILFHDNKFFEHSVLQINYTTYDLRRDQDSINPRTRADIMVLSQEDERSHPYWYARVTLIFHIMVEYRKDPTSTYSRPSRMDVLFVRWFQRDTNFDVGWNAKRPFRLQFFDQHNISDAFGFVNPDSVVRSVHLIPVFALGSTDELLGPSFVRQERGTEGWDFDWRYFYVNM</sequence>
<organism evidence="1 2">
    <name type="scientific">Paxillus involutus ATCC 200175</name>
    <dbReference type="NCBI Taxonomy" id="664439"/>
    <lineage>
        <taxon>Eukaryota</taxon>
        <taxon>Fungi</taxon>
        <taxon>Dikarya</taxon>
        <taxon>Basidiomycota</taxon>
        <taxon>Agaricomycotina</taxon>
        <taxon>Agaricomycetes</taxon>
        <taxon>Agaricomycetidae</taxon>
        <taxon>Boletales</taxon>
        <taxon>Paxilineae</taxon>
        <taxon>Paxillaceae</taxon>
        <taxon>Paxillus</taxon>
    </lineage>
</organism>
<gene>
    <name evidence="1" type="ORF">PAXINDRAFT_15944</name>
</gene>
<name>A0A0C9SSD8_PAXIN</name>
<reference evidence="2" key="2">
    <citation type="submission" date="2015-01" db="EMBL/GenBank/DDBJ databases">
        <title>Evolutionary Origins and Diversification of the Mycorrhizal Mutualists.</title>
        <authorList>
            <consortium name="DOE Joint Genome Institute"/>
            <consortium name="Mycorrhizal Genomics Consortium"/>
            <person name="Kohler A."/>
            <person name="Kuo A."/>
            <person name="Nagy L.G."/>
            <person name="Floudas D."/>
            <person name="Copeland A."/>
            <person name="Barry K.W."/>
            <person name="Cichocki N."/>
            <person name="Veneault-Fourrey C."/>
            <person name="LaButti K."/>
            <person name="Lindquist E.A."/>
            <person name="Lipzen A."/>
            <person name="Lundell T."/>
            <person name="Morin E."/>
            <person name="Murat C."/>
            <person name="Riley R."/>
            <person name="Ohm R."/>
            <person name="Sun H."/>
            <person name="Tunlid A."/>
            <person name="Henrissat B."/>
            <person name="Grigoriev I.V."/>
            <person name="Hibbett D.S."/>
            <person name="Martin F."/>
        </authorList>
    </citation>
    <scope>NUCLEOTIDE SEQUENCE [LARGE SCALE GENOMIC DNA]</scope>
    <source>
        <strain evidence="2">ATCC 200175</strain>
    </source>
</reference>
<dbReference type="EMBL" id="KN819386">
    <property type="protein sequence ID" value="KIJ11124.1"/>
    <property type="molecule type" value="Genomic_DNA"/>
</dbReference>
<keyword evidence="2" id="KW-1185">Reference proteome</keyword>
<evidence type="ECO:0000313" key="2">
    <source>
        <dbReference type="Proteomes" id="UP000053647"/>
    </source>
</evidence>
<accession>A0A0C9SSD8</accession>
<dbReference type="Proteomes" id="UP000053647">
    <property type="component" value="Unassembled WGS sequence"/>
</dbReference>
<reference evidence="1 2" key="1">
    <citation type="submission" date="2014-06" db="EMBL/GenBank/DDBJ databases">
        <authorList>
            <consortium name="DOE Joint Genome Institute"/>
            <person name="Kuo A."/>
            <person name="Kohler A."/>
            <person name="Nagy L.G."/>
            <person name="Floudas D."/>
            <person name="Copeland A."/>
            <person name="Barry K.W."/>
            <person name="Cichocki N."/>
            <person name="Veneault-Fourrey C."/>
            <person name="LaButti K."/>
            <person name="Lindquist E.A."/>
            <person name="Lipzen A."/>
            <person name="Lundell T."/>
            <person name="Morin E."/>
            <person name="Murat C."/>
            <person name="Sun H."/>
            <person name="Tunlid A."/>
            <person name="Henrissat B."/>
            <person name="Grigoriev I.V."/>
            <person name="Hibbett D.S."/>
            <person name="Martin F."/>
            <person name="Nordberg H.P."/>
            <person name="Cantor M.N."/>
            <person name="Hua S.X."/>
        </authorList>
    </citation>
    <scope>NUCLEOTIDE SEQUENCE [LARGE SCALE GENOMIC DNA]</scope>
    <source>
        <strain evidence="1 2">ATCC 200175</strain>
    </source>
</reference>